<accession>A0A368PYP0</accession>
<dbReference type="PANTHER" id="PTHR48108:SF21">
    <property type="entry name" value="OS09G0115500 PROTEIN"/>
    <property type="match status" value="1"/>
</dbReference>
<dbReference type="EMBL" id="CM003529">
    <property type="protein sequence ID" value="RCV10901.1"/>
    <property type="molecule type" value="Genomic_DNA"/>
</dbReference>
<dbReference type="PANTHER" id="PTHR48108">
    <property type="entry name" value="CBS DOMAIN-CONTAINING PROTEIN CBSX2, CHLOROPLASTIC"/>
    <property type="match status" value="1"/>
</dbReference>
<dbReference type="OrthoDB" id="418595at2759"/>
<evidence type="ECO:0000256" key="3">
    <source>
        <dbReference type="SAM" id="MobiDB-lite"/>
    </source>
</evidence>
<dbReference type="SUPFAM" id="SSF54631">
    <property type="entry name" value="CBS-domain pair"/>
    <property type="match status" value="1"/>
</dbReference>
<keyword evidence="2" id="KW-0129">CBS domain</keyword>
<evidence type="ECO:0000259" key="4">
    <source>
        <dbReference type="PROSITE" id="PS51371"/>
    </source>
</evidence>
<dbReference type="InterPro" id="IPR000644">
    <property type="entry name" value="CBS_dom"/>
</dbReference>
<dbReference type="PROSITE" id="PS51371">
    <property type="entry name" value="CBS"/>
    <property type="match status" value="2"/>
</dbReference>
<sequence length="277" mass="29457">MLLHLLPHQLATLPIISSQSITRLQPSAVQPHPRSDRPPSRSLGAPGGAAMDATLLLSANAALAARRRPSTPAGRPGRVVPGRGPASCRPVRARAAAAAAPAAGGVDGQSNGVYTVGDFMTTRENLYVVKPTTSVDEALEMLVQHRISGFPVIDDNWKLVGVVSDYDLLALDSMPGNGLADTNTNMFPEVDSTWKTFREIQRLLNKTNGKVIGDVMTSSPLAVRENTNLDAAIRLLLETKYRRLPVVDSTGKLVGMITRGNVVGAALKIKKKSEEGA</sequence>
<dbReference type="SMART" id="SM00116">
    <property type="entry name" value="CBS"/>
    <property type="match status" value="2"/>
</dbReference>
<proteinExistence type="predicted"/>
<gene>
    <name evidence="5" type="ORF">SETIT_2G145400v2</name>
</gene>
<organism evidence="5">
    <name type="scientific">Setaria italica</name>
    <name type="common">Foxtail millet</name>
    <name type="synonym">Panicum italicum</name>
    <dbReference type="NCBI Taxonomy" id="4555"/>
    <lineage>
        <taxon>Eukaryota</taxon>
        <taxon>Viridiplantae</taxon>
        <taxon>Streptophyta</taxon>
        <taxon>Embryophyta</taxon>
        <taxon>Tracheophyta</taxon>
        <taxon>Spermatophyta</taxon>
        <taxon>Magnoliopsida</taxon>
        <taxon>Liliopsida</taxon>
        <taxon>Poales</taxon>
        <taxon>Poaceae</taxon>
        <taxon>PACMAD clade</taxon>
        <taxon>Panicoideae</taxon>
        <taxon>Panicodae</taxon>
        <taxon>Paniceae</taxon>
        <taxon>Cenchrinae</taxon>
        <taxon>Setaria</taxon>
    </lineage>
</organism>
<evidence type="ECO:0000256" key="1">
    <source>
        <dbReference type="ARBA" id="ARBA00022737"/>
    </source>
</evidence>
<dbReference type="Gene3D" id="3.10.580.10">
    <property type="entry name" value="CBS-domain"/>
    <property type="match status" value="1"/>
</dbReference>
<feature type="region of interest" description="Disordered" evidence="3">
    <location>
        <begin position="24"/>
        <end position="48"/>
    </location>
</feature>
<dbReference type="STRING" id="4555.A0A368PYP0"/>
<feature type="compositionally biased region" description="Low complexity" evidence="3">
    <location>
        <begin position="72"/>
        <end position="86"/>
    </location>
</feature>
<evidence type="ECO:0000313" key="5">
    <source>
        <dbReference type="EMBL" id="RCV10901.1"/>
    </source>
</evidence>
<keyword evidence="1" id="KW-0677">Repeat</keyword>
<feature type="domain" description="CBS" evidence="4">
    <location>
        <begin position="120"/>
        <end position="182"/>
    </location>
</feature>
<dbReference type="InterPro" id="IPR046342">
    <property type="entry name" value="CBS_dom_sf"/>
</dbReference>
<reference evidence="5" key="2">
    <citation type="submission" date="2015-07" db="EMBL/GenBank/DDBJ databases">
        <authorList>
            <person name="Noorani M."/>
        </authorList>
    </citation>
    <scope>NUCLEOTIDE SEQUENCE</scope>
    <source>
        <strain evidence="5">Yugu1</strain>
    </source>
</reference>
<evidence type="ECO:0000256" key="2">
    <source>
        <dbReference type="PROSITE-ProRule" id="PRU00703"/>
    </source>
</evidence>
<feature type="domain" description="CBS" evidence="4">
    <location>
        <begin position="216"/>
        <end position="273"/>
    </location>
</feature>
<protein>
    <recommendedName>
        <fullName evidence="4">CBS domain-containing protein</fullName>
    </recommendedName>
</protein>
<dbReference type="Pfam" id="PF00571">
    <property type="entry name" value="CBS"/>
    <property type="match status" value="2"/>
</dbReference>
<name>A0A368PYP0_SETIT</name>
<feature type="region of interest" description="Disordered" evidence="3">
    <location>
        <begin position="66"/>
        <end position="86"/>
    </location>
</feature>
<reference evidence="5" key="1">
    <citation type="journal article" date="2012" name="Nat. Biotechnol.">
        <title>Reference genome sequence of the model plant Setaria.</title>
        <authorList>
            <person name="Bennetzen J.L."/>
            <person name="Schmutz J."/>
            <person name="Wang H."/>
            <person name="Percifield R."/>
            <person name="Hawkins J."/>
            <person name="Pontaroli A.C."/>
            <person name="Estep M."/>
            <person name="Feng L."/>
            <person name="Vaughn J.N."/>
            <person name="Grimwood J."/>
            <person name="Jenkins J."/>
            <person name="Barry K."/>
            <person name="Lindquist E."/>
            <person name="Hellsten U."/>
            <person name="Deshpande S."/>
            <person name="Wang X."/>
            <person name="Wu X."/>
            <person name="Mitros T."/>
            <person name="Triplett J."/>
            <person name="Yang X."/>
            <person name="Ye C.Y."/>
            <person name="Mauro-Herrera M."/>
            <person name="Wang L."/>
            <person name="Li P."/>
            <person name="Sharma M."/>
            <person name="Sharma R."/>
            <person name="Ronald P.C."/>
            <person name="Panaud O."/>
            <person name="Kellogg E.A."/>
            <person name="Brutnell T.P."/>
            <person name="Doust A.N."/>
            <person name="Tuskan G.A."/>
            <person name="Rokhsar D."/>
            <person name="Devos K.M."/>
        </authorList>
    </citation>
    <scope>NUCLEOTIDE SEQUENCE [LARGE SCALE GENOMIC DNA]</scope>
    <source>
        <strain evidence="5">Yugu1</strain>
    </source>
</reference>
<dbReference type="AlphaFoldDB" id="A0A368PYP0"/>
<dbReference type="InterPro" id="IPR051462">
    <property type="entry name" value="CBS_domain-containing"/>
</dbReference>